<keyword evidence="1" id="KW-0812">Transmembrane</keyword>
<protein>
    <recommendedName>
        <fullName evidence="2">HipA N-terminal subdomain 1 domain-containing protein</fullName>
    </recommendedName>
</protein>
<proteinExistence type="predicted"/>
<dbReference type="InterPro" id="IPR017508">
    <property type="entry name" value="HipA_N1"/>
</dbReference>
<comment type="caution">
    <text evidence="3">The sequence shown here is derived from an EMBL/GenBank/DDBJ whole genome shotgun (WGS) entry which is preliminary data.</text>
</comment>
<feature type="domain" description="HipA N-terminal subdomain 1" evidence="2">
    <location>
        <begin position="21"/>
        <end position="110"/>
    </location>
</feature>
<organism evidence="3">
    <name type="scientific">marine sediment metagenome</name>
    <dbReference type="NCBI Taxonomy" id="412755"/>
    <lineage>
        <taxon>unclassified sequences</taxon>
        <taxon>metagenomes</taxon>
        <taxon>ecological metagenomes</taxon>
    </lineage>
</organism>
<evidence type="ECO:0000256" key="1">
    <source>
        <dbReference type="SAM" id="Phobius"/>
    </source>
</evidence>
<accession>A0A0F9G3T4</accession>
<evidence type="ECO:0000313" key="3">
    <source>
        <dbReference type="EMBL" id="KKL85136.1"/>
    </source>
</evidence>
<keyword evidence="1" id="KW-0472">Membrane</keyword>
<dbReference type="EMBL" id="LAZR01021491">
    <property type="protein sequence ID" value="KKL85136.1"/>
    <property type="molecule type" value="Genomic_DNA"/>
</dbReference>
<dbReference type="AlphaFoldDB" id="A0A0F9G3T4"/>
<feature type="transmembrane region" description="Helical" evidence="1">
    <location>
        <begin position="172"/>
        <end position="193"/>
    </location>
</feature>
<gene>
    <name evidence="3" type="ORF">LCGC14_1957740</name>
</gene>
<evidence type="ECO:0000259" key="2">
    <source>
        <dbReference type="Pfam" id="PF13657"/>
    </source>
</evidence>
<reference evidence="3" key="1">
    <citation type="journal article" date="2015" name="Nature">
        <title>Complex archaea that bridge the gap between prokaryotes and eukaryotes.</title>
        <authorList>
            <person name="Spang A."/>
            <person name="Saw J.H."/>
            <person name="Jorgensen S.L."/>
            <person name="Zaremba-Niedzwiedzka K."/>
            <person name="Martijn J."/>
            <person name="Lind A.E."/>
            <person name="van Eijk R."/>
            <person name="Schleper C."/>
            <person name="Guy L."/>
            <person name="Ettema T.J."/>
        </authorList>
    </citation>
    <scope>NUCLEOTIDE SEQUENCE</scope>
</reference>
<dbReference type="Pfam" id="PF13657">
    <property type="entry name" value="Couple_hipA"/>
    <property type="match status" value="1"/>
</dbReference>
<sequence length="219" mass="25688">MQLNFLIIGVDVFLEKRKTRIHVGYLKKENEQFVFIYNDHYLRAQNIIPLGPEFPLTKKQFKSKSLFASFEDRIPSKENPAYSEYCQAMKIDPMEDNPLVLLSTIGKRGPSSFVFEPIYERLFTIQDVLDFRKLLKLTTREFAHIFEISQASLNALERKRSSGKDLLKRLEIFVRFPTVALYFLIINGGILSFNKWQNAATVLKKIKSFNIFQYNHLNH</sequence>
<name>A0A0F9G3T4_9ZZZZ</name>
<keyword evidence="1" id="KW-1133">Transmembrane helix</keyword>
<dbReference type="NCBIfam" id="TIGR03071">
    <property type="entry name" value="couple_hipA"/>
    <property type="match status" value="1"/>
</dbReference>